<proteinExistence type="predicted"/>
<feature type="compositionally biased region" description="Pro residues" evidence="1">
    <location>
        <begin position="1"/>
        <end position="14"/>
    </location>
</feature>
<evidence type="ECO:0000256" key="1">
    <source>
        <dbReference type="SAM" id="MobiDB-lite"/>
    </source>
</evidence>
<gene>
    <name evidence="2" type="ORF">OCV66_05805</name>
</gene>
<dbReference type="EMBL" id="JAOQJE010000004">
    <property type="protein sequence ID" value="MCU6788606.1"/>
    <property type="molecule type" value="Genomic_DNA"/>
</dbReference>
<keyword evidence="3" id="KW-1185">Reference proteome</keyword>
<dbReference type="RefSeq" id="WP_147573935.1">
    <property type="nucleotide sequence ID" value="NZ_JAOQJE010000004.1"/>
</dbReference>
<evidence type="ECO:0000313" key="3">
    <source>
        <dbReference type="Proteomes" id="UP001652397"/>
    </source>
</evidence>
<evidence type="ECO:0000313" key="2">
    <source>
        <dbReference type="EMBL" id="MCU6788606.1"/>
    </source>
</evidence>
<reference evidence="2 3" key="1">
    <citation type="journal article" date="2021" name="ISME Commun">
        <title>Automated analysis of genomic sequences facilitates high-throughput and comprehensive description of bacteria.</title>
        <authorList>
            <person name="Hitch T.C.A."/>
        </authorList>
    </citation>
    <scope>NUCLEOTIDE SEQUENCE [LARGE SCALE GENOMIC DNA]</scope>
    <source>
        <strain evidence="2 3">Sanger_34</strain>
    </source>
</reference>
<protein>
    <submittedName>
        <fullName evidence="2">Uncharacterized protein</fullName>
    </submittedName>
</protein>
<sequence length="125" mass="14555">MVLPHVPPDFPLPEPEQHNETYEGLSRDYRRIGTLGLRQYTWESIFPVGRRYPFMPPEASDNGWDYVAFFQRGRERKIPFRMIVLDSGGACRLNTPVTVDALDLSVRRNGDIAYSIRCTEYRFVV</sequence>
<feature type="region of interest" description="Disordered" evidence="1">
    <location>
        <begin position="1"/>
        <end position="22"/>
    </location>
</feature>
<dbReference type="Proteomes" id="UP001652397">
    <property type="component" value="Unassembled WGS sequence"/>
</dbReference>
<comment type="caution">
    <text evidence="2">The sequence shown here is derived from an EMBL/GenBank/DDBJ whole genome shotgun (WGS) entry which is preliminary data.</text>
</comment>
<organism evidence="2 3">
    <name type="scientific">Agathobaculum ammoniilyticum</name>
    <dbReference type="NCBI Taxonomy" id="2981778"/>
    <lineage>
        <taxon>Bacteria</taxon>
        <taxon>Bacillati</taxon>
        <taxon>Bacillota</taxon>
        <taxon>Clostridia</taxon>
        <taxon>Eubacteriales</taxon>
        <taxon>Butyricicoccaceae</taxon>
        <taxon>Agathobaculum</taxon>
    </lineage>
</organism>
<name>A0ABT2U3E0_9FIRM</name>
<accession>A0ABT2U3E0</accession>